<dbReference type="InterPro" id="IPR051684">
    <property type="entry name" value="Electron_Trans/Redox"/>
</dbReference>
<dbReference type="STRING" id="156889.Mmc1_1589"/>
<keyword evidence="3" id="KW-0479">Metal-binding</keyword>
<keyword evidence="2" id="KW-0004">4Fe-4S</keyword>
<dbReference type="Pfam" id="PF12801">
    <property type="entry name" value="Fer4_5"/>
    <property type="match status" value="2"/>
</dbReference>
<feature type="domain" description="4Fe-4S ferredoxin-type" evidence="9">
    <location>
        <begin position="249"/>
        <end position="278"/>
    </location>
</feature>
<dbReference type="NCBIfam" id="TIGR02163">
    <property type="entry name" value="napH"/>
    <property type="match status" value="1"/>
</dbReference>
<evidence type="ECO:0000256" key="7">
    <source>
        <dbReference type="ARBA" id="ARBA00023014"/>
    </source>
</evidence>
<dbReference type="InterPro" id="IPR017900">
    <property type="entry name" value="4Fe4S_Fe_S_CS"/>
</dbReference>
<evidence type="ECO:0000256" key="8">
    <source>
        <dbReference type="SAM" id="Phobius"/>
    </source>
</evidence>
<keyword evidence="1" id="KW-0813">Transport</keyword>
<dbReference type="SUPFAM" id="SSF54862">
    <property type="entry name" value="4Fe-4S ferredoxins"/>
    <property type="match status" value="1"/>
</dbReference>
<feature type="transmembrane region" description="Helical" evidence="8">
    <location>
        <begin position="136"/>
        <end position="154"/>
    </location>
</feature>
<dbReference type="PROSITE" id="PS51379">
    <property type="entry name" value="4FE4S_FER_2"/>
    <property type="match status" value="2"/>
</dbReference>
<dbReference type="EMBL" id="CP000471">
    <property type="protein sequence ID" value="ABK44098.1"/>
    <property type="molecule type" value="Genomic_DNA"/>
</dbReference>
<evidence type="ECO:0000256" key="5">
    <source>
        <dbReference type="ARBA" id="ARBA00022982"/>
    </source>
</evidence>
<organism evidence="10 11">
    <name type="scientific">Magnetococcus marinus (strain ATCC BAA-1437 / JCM 17883 / MC-1)</name>
    <dbReference type="NCBI Taxonomy" id="156889"/>
    <lineage>
        <taxon>Bacteria</taxon>
        <taxon>Pseudomonadati</taxon>
        <taxon>Pseudomonadota</taxon>
        <taxon>Magnetococcia</taxon>
        <taxon>Magnetococcales</taxon>
        <taxon>Magnetococcaceae</taxon>
        <taxon>Magnetococcus</taxon>
    </lineage>
</organism>
<evidence type="ECO:0000313" key="11">
    <source>
        <dbReference type="Proteomes" id="UP000002586"/>
    </source>
</evidence>
<keyword evidence="11" id="KW-1185">Reference proteome</keyword>
<proteinExistence type="predicted"/>
<keyword evidence="8" id="KW-1133">Transmembrane helix</keyword>
<dbReference type="RefSeq" id="WP_011713247.1">
    <property type="nucleotide sequence ID" value="NC_008576.1"/>
</dbReference>
<dbReference type="InterPro" id="IPR011886">
    <property type="entry name" value="NapH_MauN"/>
</dbReference>
<keyword evidence="8" id="KW-0472">Membrane</keyword>
<evidence type="ECO:0000313" key="10">
    <source>
        <dbReference type="EMBL" id="ABK44098.1"/>
    </source>
</evidence>
<dbReference type="PANTHER" id="PTHR30176">
    <property type="entry name" value="FERREDOXIN-TYPE PROTEIN NAPH"/>
    <property type="match status" value="1"/>
</dbReference>
<dbReference type="PANTHER" id="PTHR30176:SF3">
    <property type="entry name" value="FERREDOXIN-TYPE PROTEIN NAPH"/>
    <property type="match status" value="1"/>
</dbReference>
<evidence type="ECO:0000256" key="6">
    <source>
        <dbReference type="ARBA" id="ARBA00023004"/>
    </source>
</evidence>
<keyword evidence="5" id="KW-0249">Electron transport</keyword>
<dbReference type="Gene3D" id="3.30.70.20">
    <property type="match status" value="1"/>
</dbReference>
<keyword evidence="6" id="KW-0408">Iron</keyword>
<evidence type="ECO:0000259" key="9">
    <source>
        <dbReference type="PROSITE" id="PS51379"/>
    </source>
</evidence>
<dbReference type="GO" id="GO:0051539">
    <property type="term" value="F:4 iron, 4 sulfur cluster binding"/>
    <property type="evidence" value="ECO:0007669"/>
    <property type="project" value="UniProtKB-KW"/>
</dbReference>
<dbReference type="InterPro" id="IPR017896">
    <property type="entry name" value="4Fe4S_Fe-S-bd"/>
</dbReference>
<evidence type="ECO:0000256" key="1">
    <source>
        <dbReference type="ARBA" id="ARBA00022448"/>
    </source>
</evidence>
<dbReference type="PROSITE" id="PS00198">
    <property type="entry name" value="4FE4S_FER_1"/>
    <property type="match status" value="1"/>
</dbReference>
<dbReference type="eggNOG" id="COG0348">
    <property type="taxonomic scope" value="Bacteria"/>
</dbReference>
<keyword evidence="7" id="KW-0411">Iron-sulfur</keyword>
<evidence type="ECO:0000256" key="2">
    <source>
        <dbReference type="ARBA" id="ARBA00022485"/>
    </source>
</evidence>
<reference evidence="10 11" key="2">
    <citation type="journal article" date="2012" name="Int. J. Syst. Evol. Microbiol.">
        <title>Magnetococcus marinus gen. nov., sp. nov., a marine, magnetotactic bacterium that represents a novel lineage (Magnetococcaceae fam. nov.; Magnetococcales ord. nov.) at the base of the Alphaproteobacteria.</title>
        <authorList>
            <person name="Bazylinski D.A."/>
            <person name="Williams T.J."/>
            <person name="Lefevre C.T."/>
            <person name="Berg R.J."/>
            <person name="Zhang C.L."/>
            <person name="Bowser S.S."/>
            <person name="Dean A.J."/>
            <person name="Beveridge T.J."/>
        </authorList>
    </citation>
    <scope>NUCLEOTIDE SEQUENCE [LARGE SCALE GENOMIC DNA]</scope>
    <source>
        <strain evidence="11">ATCC BAA-1437 / JCM 17883 / MC-1</strain>
    </source>
</reference>
<dbReference type="NCBIfam" id="NF007013">
    <property type="entry name" value="PRK09477.1"/>
    <property type="match status" value="1"/>
</dbReference>
<evidence type="ECO:0000256" key="4">
    <source>
        <dbReference type="ARBA" id="ARBA00022737"/>
    </source>
</evidence>
<keyword evidence="4" id="KW-0677">Repeat</keyword>
<dbReference type="GO" id="GO:0046872">
    <property type="term" value="F:metal ion binding"/>
    <property type="evidence" value="ECO:0007669"/>
    <property type="project" value="UniProtKB-KW"/>
</dbReference>
<dbReference type="OrthoDB" id="9806398at2"/>
<keyword evidence="8" id="KW-0812">Transmembrane</keyword>
<feature type="transmembrane region" description="Helical" evidence="8">
    <location>
        <begin position="166"/>
        <end position="187"/>
    </location>
</feature>
<protein>
    <submittedName>
        <fullName evidence="10">Periplasmic nitrate reductase subunit NapH</fullName>
    </submittedName>
</protein>
<reference evidence="11" key="1">
    <citation type="journal article" date="2009" name="Appl. Environ. Microbiol.">
        <title>Complete genome sequence of the chemolithoautotrophic marine magnetotactic coccus strain MC-1.</title>
        <authorList>
            <person name="Schubbe S."/>
            <person name="Williams T.J."/>
            <person name="Xie G."/>
            <person name="Kiss H.E."/>
            <person name="Brettin T.S."/>
            <person name="Martinez D."/>
            <person name="Ross C.A."/>
            <person name="Schuler D."/>
            <person name="Cox B.L."/>
            <person name="Nealson K.H."/>
            <person name="Bazylinski D.A."/>
        </authorList>
    </citation>
    <scope>NUCLEOTIDE SEQUENCE [LARGE SCALE GENOMIC DNA]</scope>
    <source>
        <strain evidence="11">ATCC BAA-1437 / JCM 17883 / MC-1</strain>
    </source>
</reference>
<sequence length="285" mass="31609">MSRRAGVEAIRTRGWLAAHKWLLIRRASQLMVFALFWSGPLLGLWIARGNLASSTLFGVIPLSDPFIQLQSWVAGHPLAQDALLGTSLVTLFYMLVGGRLFCSWVCPLNVVSDFAGWSRRRLGLRGGWRPKRHTRYLVLLMVLGLALGTGQLAWELVNPVSMVQRGLIFGFGFAWMAVAALFLWELLVSPQGWCGRLCPHGALFSLLGRWAPLRIHTPTREKCDDCMDCYQVCPEPQVIKPALKGGDATVPRIGEINCTNCGRCIDVCPQSIFTFGIKIKPSETS</sequence>
<feature type="domain" description="4Fe-4S ferredoxin-type" evidence="9">
    <location>
        <begin position="213"/>
        <end position="244"/>
    </location>
</feature>
<dbReference type="AlphaFoldDB" id="A0L805"/>
<feature type="transmembrane region" description="Helical" evidence="8">
    <location>
        <begin position="30"/>
        <end position="47"/>
    </location>
</feature>
<feature type="transmembrane region" description="Helical" evidence="8">
    <location>
        <begin position="91"/>
        <end position="115"/>
    </location>
</feature>
<dbReference type="Proteomes" id="UP000002586">
    <property type="component" value="Chromosome"/>
</dbReference>
<evidence type="ECO:0000256" key="3">
    <source>
        <dbReference type="ARBA" id="ARBA00022723"/>
    </source>
</evidence>
<dbReference type="Pfam" id="PF12838">
    <property type="entry name" value="Fer4_7"/>
    <property type="match status" value="1"/>
</dbReference>
<dbReference type="GO" id="GO:0005886">
    <property type="term" value="C:plasma membrane"/>
    <property type="evidence" value="ECO:0007669"/>
    <property type="project" value="TreeGrafter"/>
</dbReference>
<name>A0L805_MAGMM</name>
<accession>A0L805</accession>
<gene>
    <name evidence="10" type="ordered locus">Mmc1_1589</name>
</gene>
<dbReference type="HOGENOM" id="CLU_066585_1_0_5"/>
<dbReference type="KEGG" id="mgm:Mmc1_1589"/>